<dbReference type="RefSeq" id="WP_157097783.1">
    <property type="nucleotide sequence ID" value="NZ_BAAAEQ010000002.1"/>
</dbReference>
<keyword evidence="2" id="KW-1185">Reference proteome</keyword>
<dbReference type="Proteomes" id="UP000556869">
    <property type="component" value="Unassembled WGS sequence"/>
</dbReference>
<accession>A0ABX0X263</accession>
<evidence type="ECO:0000313" key="2">
    <source>
        <dbReference type="Proteomes" id="UP000556869"/>
    </source>
</evidence>
<evidence type="ECO:0008006" key="3">
    <source>
        <dbReference type="Google" id="ProtNLM"/>
    </source>
</evidence>
<evidence type="ECO:0000313" key="1">
    <source>
        <dbReference type="EMBL" id="NJB75706.1"/>
    </source>
</evidence>
<dbReference type="SUPFAM" id="SSF53756">
    <property type="entry name" value="UDP-Glycosyltransferase/glycogen phosphorylase"/>
    <property type="match status" value="1"/>
</dbReference>
<comment type="caution">
    <text evidence="1">The sequence shown here is derived from an EMBL/GenBank/DDBJ whole genome shotgun (WGS) entry which is preliminary data.</text>
</comment>
<organism evidence="1 2">
    <name type="scientific">Thalassospira tepidiphila</name>
    <dbReference type="NCBI Taxonomy" id="393657"/>
    <lineage>
        <taxon>Bacteria</taxon>
        <taxon>Pseudomonadati</taxon>
        <taxon>Pseudomonadota</taxon>
        <taxon>Alphaproteobacteria</taxon>
        <taxon>Rhodospirillales</taxon>
        <taxon>Thalassospiraceae</taxon>
        <taxon>Thalassospira</taxon>
    </lineage>
</organism>
<reference evidence="1 2" key="1">
    <citation type="submission" date="2020-03" db="EMBL/GenBank/DDBJ databases">
        <title>Genomic Encyclopedia of Type Strains, Phase IV (KMG-IV): sequencing the most valuable type-strain genomes for metagenomic binning, comparative biology and taxonomic classification.</title>
        <authorList>
            <person name="Goeker M."/>
        </authorList>
    </citation>
    <scope>NUCLEOTIDE SEQUENCE [LARGE SCALE GENOMIC DNA]</scope>
    <source>
        <strain evidence="1 2">DSM 18888</strain>
    </source>
</reference>
<protein>
    <recommendedName>
        <fullName evidence="3">UDP-N-acetylglucosamine 2-epimerase domain-containing protein</fullName>
    </recommendedName>
</protein>
<proteinExistence type="predicted"/>
<name>A0ABX0X263_9PROT</name>
<sequence>MTHPRILIICGETGQLNYYKEVAERMQRYGFSVCFCCDRDDDGVAQRVSDVATSLNASFFIHKGDRGPVDNTAQNTNNFFSRILKRIHYLINKKSFALGVPKDTGIPDAALSEMVKYHTFRIEDAQRVIDESGATVIVTGEDGIASDYWLLHVAKQRGLIIATLPYGMADSSSLVYKGVEEKAEDGSLYNTDSAGGSYIKTNHPQWIRGTHFGNSIYLPPSFIIAMEYCGITFRDPWCFQGGNSDIILSEGQAMQARYLQEGVPEKKIVVTGSIYGDVVSDAFERDPAAQIAFANCTKISRNKVKILVCVPPSETTSWAQKSEFSSVANYISRLCDDLKRFNNVQLSFSLHPRIITDDVKKLEKNGIYNTPGFVVDLIPSYDVLLVNGSSTARWALAARKVCIDYDLFQFGLDEFPNIASYLATSSYSETLEEIKLLATEKSRFEQLISDSLEELIGFGPLDGNSFVRICRQLEQIERDKIDAK</sequence>
<gene>
    <name evidence="1" type="ORF">GGR96_002798</name>
</gene>
<dbReference type="EMBL" id="JAATJD010000002">
    <property type="protein sequence ID" value="NJB75706.1"/>
    <property type="molecule type" value="Genomic_DNA"/>
</dbReference>